<feature type="compositionally biased region" description="Basic residues" evidence="1">
    <location>
        <begin position="172"/>
        <end position="182"/>
    </location>
</feature>
<sequence>MSNRSQGNDDQVNETGGNSYQVNHNGGEEDDVVLLDDEDVLIGADKCVKSLIGRIFAIRTCSVDTMENALRAIWNNLLGKVLDVGLFEMRGKEPRILKAKFVAVATHLPGSSYHKMGVPLTGRALAIQFPKSSSEFPASDGVCWNNEETIPIIDISRRRRRRIEASSEKSAQIKRHRGRPKKSSKEVVCSSNSENQAVQPLAVQVLEDSAKINFSDPADGNKKVSALQSRKLEIRELGFHIFETTHRGEIET</sequence>
<keyword evidence="3" id="KW-1185">Reference proteome</keyword>
<dbReference type="Proteomes" id="UP001341840">
    <property type="component" value="Unassembled WGS sequence"/>
</dbReference>
<dbReference type="EMBL" id="JASCZI010181297">
    <property type="protein sequence ID" value="MED6181314.1"/>
    <property type="molecule type" value="Genomic_DNA"/>
</dbReference>
<accession>A0ABU6W7T7</accession>
<evidence type="ECO:0000313" key="2">
    <source>
        <dbReference type="EMBL" id="MED6181314.1"/>
    </source>
</evidence>
<organism evidence="2 3">
    <name type="scientific">Stylosanthes scabra</name>
    <dbReference type="NCBI Taxonomy" id="79078"/>
    <lineage>
        <taxon>Eukaryota</taxon>
        <taxon>Viridiplantae</taxon>
        <taxon>Streptophyta</taxon>
        <taxon>Embryophyta</taxon>
        <taxon>Tracheophyta</taxon>
        <taxon>Spermatophyta</taxon>
        <taxon>Magnoliopsida</taxon>
        <taxon>eudicotyledons</taxon>
        <taxon>Gunneridae</taxon>
        <taxon>Pentapetalae</taxon>
        <taxon>rosids</taxon>
        <taxon>fabids</taxon>
        <taxon>Fabales</taxon>
        <taxon>Fabaceae</taxon>
        <taxon>Papilionoideae</taxon>
        <taxon>50 kb inversion clade</taxon>
        <taxon>dalbergioids sensu lato</taxon>
        <taxon>Dalbergieae</taxon>
        <taxon>Pterocarpus clade</taxon>
        <taxon>Stylosanthes</taxon>
    </lineage>
</organism>
<feature type="region of interest" description="Disordered" evidence="1">
    <location>
        <begin position="1"/>
        <end position="24"/>
    </location>
</feature>
<reference evidence="2 3" key="1">
    <citation type="journal article" date="2023" name="Plants (Basel)">
        <title>Bridging the Gap: Combining Genomics and Transcriptomics Approaches to Understand Stylosanthes scabra, an Orphan Legume from the Brazilian Caatinga.</title>
        <authorList>
            <person name="Ferreira-Neto J.R.C."/>
            <person name="da Silva M.D."/>
            <person name="Binneck E."/>
            <person name="de Melo N.F."/>
            <person name="da Silva R.H."/>
            <person name="de Melo A.L.T.M."/>
            <person name="Pandolfi V."/>
            <person name="Bustamante F.O."/>
            <person name="Brasileiro-Vidal A.C."/>
            <person name="Benko-Iseppon A.M."/>
        </authorList>
    </citation>
    <scope>NUCLEOTIDE SEQUENCE [LARGE SCALE GENOMIC DNA]</scope>
    <source>
        <tissue evidence="2">Leaves</tissue>
    </source>
</reference>
<evidence type="ECO:0000256" key="1">
    <source>
        <dbReference type="SAM" id="MobiDB-lite"/>
    </source>
</evidence>
<comment type="caution">
    <text evidence="2">The sequence shown here is derived from an EMBL/GenBank/DDBJ whole genome shotgun (WGS) entry which is preliminary data.</text>
</comment>
<feature type="region of interest" description="Disordered" evidence="1">
    <location>
        <begin position="164"/>
        <end position="193"/>
    </location>
</feature>
<proteinExistence type="predicted"/>
<protein>
    <submittedName>
        <fullName evidence="2">Uncharacterized protein</fullName>
    </submittedName>
</protein>
<evidence type="ECO:0000313" key="3">
    <source>
        <dbReference type="Proteomes" id="UP001341840"/>
    </source>
</evidence>
<name>A0ABU6W7T7_9FABA</name>
<gene>
    <name evidence="2" type="ORF">PIB30_018253</name>
</gene>